<dbReference type="PANTHER" id="PTHR32268:SF11">
    <property type="entry name" value="HOMOSERINE O-ACETYLTRANSFERASE"/>
    <property type="match status" value="1"/>
</dbReference>
<dbReference type="InterPro" id="IPR000073">
    <property type="entry name" value="AB_hydrolase_1"/>
</dbReference>
<protein>
    <submittedName>
        <fullName evidence="3">Homoserine O-acetyltransferase</fullName>
    </submittedName>
</protein>
<dbReference type="GO" id="GO:0009086">
    <property type="term" value="P:methionine biosynthetic process"/>
    <property type="evidence" value="ECO:0007669"/>
    <property type="project" value="TreeGrafter"/>
</dbReference>
<dbReference type="InterPro" id="IPR008220">
    <property type="entry name" value="HAT_MetX-like"/>
</dbReference>
<dbReference type="SUPFAM" id="SSF53474">
    <property type="entry name" value="alpha/beta-Hydrolases"/>
    <property type="match status" value="1"/>
</dbReference>
<dbReference type="AlphaFoldDB" id="A0A2Z5FZY9"/>
<evidence type="ECO:0000313" key="3">
    <source>
        <dbReference type="EMBL" id="AXC12349.1"/>
    </source>
</evidence>
<feature type="domain" description="AB hydrolase-1" evidence="2">
    <location>
        <begin position="44"/>
        <end position="185"/>
    </location>
</feature>
<keyword evidence="4" id="KW-1185">Reference proteome</keyword>
<dbReference type="EMBL" id="CP030840">
    <property type="protein sequence ID" value="AXC12349.1"/>
    <property type="molecule type" value="Genomic_DNA"/>
</dbReference>
<dbReference type="KEGG" id="abas:ACPOL_3050"/>
<keyword evidence="1 3" id="KW-0808">Transferase</keyword>
<dbReference type="Pfam" id="PF00561">
    <property type="entry name" value="Abhydrolase_1"/>
    <property type="match status" value="1"/>
</dbReference>
<dbReference type="Gene3D" id="3.40.50.1820">
    <property type="entry name" value="alpha/beta hydrolase"/>
    <property type="match status" value="1"/>
</dbReference>
<dbReference type="NCBIfam" id="NF005071">
    <property type="entry name" value="PRK06489.1"/>
    <property type="match status" value="1"/>
</dbReference>
<reference evidence="3 4" key="1">
    <citation type="journal article" date="2018" name="Front. Microbiol.">
        <title>Hydrolytic Capabilities as a Key to Environmental Success: Chitinolytic and Cellulolytic Acidobacteria From Acidic Sub-arctic Soils and Boreal Peatlands.</title>
        <authorList>
            <person name="Belova S.E."/>
            <person name="Ravin N.V."/>
            <person name="Pankratov T.A."/>
            <person name="Rakitin A.L."/>
            <person name="Ivanova A.A."/>
            <person name="Beletsky A.V."/>
            <person name="Mardanov A.V."/>
            <person name="Sinninghe Damste J.S."/>
            <person name="Dedysh S.N."/>
        </authorList>
    </citation>
    <scope>NUCLEOTIDE SEQUENCE [LARGE SCALE GENOMIC DNA]</scope>
    <source>
        <strain evidence="3 4">SBC82</strain>
    </source>
</reference>
<gene>
    <name evidence="3" type="ORF">ACPOL_3050</name>
</gene>
<dbReference type="OrthoDB" id="9800754at2"/>
<accession>A0A2Z5FZY9</accession>
<sequence>MTDWKQCAQAHEMEVPQFHFESGESKTVRLHCRTLGSLNAARNNAVLLLHGTTGSGAQFLEADTADFLFRAGQPLDISQFFIVLPDAIGHGNSSKPSDAQEVFPHYGYADIVRAQHLVVNELLGIHHLRLVLGTSMGGMNTWMWGIAFPHMMDALMPIACLPSSIRGMNLLFRRLMLALIENDPSYNDVAANPSSKGIGMAWNVFTLMTSGQAELAHNLLTPAAADQHLADVAKKANESQHSRDAVWEFLASSDYDPYEDLEKIVAPLLAVNFADDLINASGFSDLGATMQRVRRGSAVLIDAGARAVGHKTLAKAEVWNTYVRDLLESSQPLSSLRSEAT</sequence>
<dbReference type="GO" id="GO:0004414">
    <property type="term" value="F:homoserine O-acetyltransferase activity"/>
    <property type="evidence" value="ECO:0007669"/>
    <property type="project" value="TreeGrafter"/>
</dbReference>
<dbReference type="GO" id="GO:0009092">
    <property type="term" value="P:homoserine metabolic process"/>
    <property type="evidence" value="ECO:0007669"/>
    <property type="project" value="TreeGrafter"/>
</dbReference>
<dbReference type="InterPro" id="IPR029058">
    <property type="entry name" value="AB_hydrolase_fold"/>
</dbReference>
<evidence type="ECO:0000259" key="2">
    <source>
        <dbReference type="Pfam" id="PF00561"/>
    </source>
</evidence>
<name>A0A2Z5FZY9_9BACT</name>
<evidence type="ECO:0000256" key="1">
    <source>
        <dbReference type="ARBA" id="ARBA00022679"/>
    </source>
</evidence>
<evidence type="ECO:0000313" key="4">
    <source>
        <dbReference type="Proteomes" id="UP000253606"/>
    </source>
</evidence>
<organism evidence="3 4">
    <name type="scientific">Acidisarcina polymorpha</name>
    <dbReference type="NCBI Taxonomy" id="2211140"/>
    <lineage>
        <taxon>Bacteria</taxon>
        <taxon>Pseudomonadati</taxon>
        <taxon>Acidobacteriota</taxon>
        <taxon>Terriglobia</taxon>
        <taxon>Terriglobales</taxon>
        <taxon>Acidobacteriaceae</taxon>
        <taxon>Acidisarcina</taxon>
    </lineage>
</organism>
<dbReference type="Proteomes" id="UP000253606">
    <property type="component" value="Chromosome"/>
</dbReference>
<dbReference type="PANTHER" id="PTHR32268">
    <property type="entry name" value="HOMOSERINE O-ACETYLTRANSFERASE"/>
    <property type="match status" value="1"/>
</dbReference>
<dbReference type="RefSeq" id="WP_114207583.1">
    <property type="nucleotide sequence ID" value="NZ_CP030840.1"/>
</dbReference>
<proteinExistence type="predicted"/>